<keyword evidence="4" id="KW-0808">Transferase</keyword>
<feature type="coiled-coil region" evidence="8">
    <location>
        <begin position="128"/>
        <end position="169"/>
    </location>
</feature>
<evidence type="ECO:0000256" key="9">
    <source>
        <dbReference type="SAM" id="Phobius"/>
    </source>
</evidence>
<reference evidence="12" key="1">
    <citation type="journal article" date="2019" name="Int. J. Syst. Evol. Microbiol.">
        <title>The Global Catalogue of Microorganisms (GCM) 10K type strain sequencing project: providing services to taxonomists for standard genome sequencing and annotation.</title>
        <authorList>
            <consortium name="The Broad Institute Genomics Platform"/>
            <consortium name="The Broad Institute Genome Sequencing Center for Infectious Disease"/>
            <person name="Wu L."/>
            <person name="Ma J."/>
        </authorList>
    </citation>
    <scope>NUCLEOTIDE SEQUENCE [LARGE SCALE GENOMIC DNA]</scope>
    <source>
        <strain evidence="12">CGMCC 1.15297</strain>
    </source>
</reference>
<evidence type="ECO:0000256" key="6">
    <source>
        <dbReference type="ARBA" id="ARBA00022777"/>
    </source>
</evidence>
<dbReference type="InterPro" id="IPR011102">
    <property type="entry name" value="Sig_transdc_His_kinase_HWE"/>
</dbReference>
<feature type="domain" description="Signal transduction histidine kinase HWE region" evidence="10">
    <location>
        <begin position="169"/>
        <end position="252"/>
    </location>
</feature>
<keyword evidence="9" id="KW-1133">Transmembrane helix</keyword>
<dbReference type="PANTHER" id="PTHR41523">
    <property type="entry name" value="TWO-COMPONENT SYSTEM SENSOR PROTEIN"/>
    <property type="match status" value="1"/>
</dbReference>
<evidence type="ECO:0000256" key="8">
    <source>
        <dbReference type="SAM" id="Coils"/>
    </source>
</evidence>
<evidence type="ECO:0000313" key="11">
    <source>
        <dbReference type="EMBL" id="GGA00230.1"/>
    </source>
</evidence>
<dbReference type="EC" id="2.7.13.3" evidence="2"/>
<dbReference type="Pfam" id="PF07536">
    <property type="entry name" value="HWE_HK"/>
    <property type="match status" value="1"/>
</dbReference>
<keyword evidence="12" id="KW-1185">Reference proteome</keyword>
<keyword evidence="7" id="KW-0067">ATP-binding</keyword>
<keyword evidence="9" id="KW-0812">Transmembrane</keyword>
<feature type="transmembrane region" description="Helical" evidence="9">
    <location>
        <begin position="60"/>
        <end position="86"/>
    </location>
</feature>
<dbReference type="SMART" id="SM00911">
    <property type="entry name" value="HWE_HK"/>
    <property type="match status" value="1"/>
</dbReference>
<evidence type="ECO:0000313" key="12">
    <source>
        <dbReference type="Proteomes" id="UP000603317"/>
    </source>
</evidence>
<comment type="catalytic activity">
    <reaction evidence="1">
        <text>ATP + protein L-histidine = ADP + protein N-phospho-L-histidine.</text>
        <dbReference type="EC" id="2.7.13.3"/>
    </reaction>
</comment>
<keyword evidence="6" id="KW-0418">Kinase</keyword>
<keyword evidence="8" id="KW-0175">Coiled coil</keyword>
<protein>
    <recommendedName>
        <fullName evidence="2">histidine kinase</fullName>
        <ecNumber evidence="2">2.7.13.3</ecNumber>
    </recommendedName>
</protein>
<dbReference type="InterPro" id="IPR058544">
    <property type="entry name" value="ETR1_N"/>
</dbReference>
<name>A0ABQ1F5S3_9SPHN</name>
<evidence type="ECO:0000256" key="1">
    <source>
        <dbReference type="ARBA" id="ARBA00000085"/>
    </source>
</evidence>
<keyword evidence="3" id="KW-0597">Phosphoprotein</keyword>
<accession>A0ABQ1F5S3</accession>
<evidence type="ECO:0000256" key="3">
    <source>
        <dbReference type="ARBA" id="ARBA00022553"/>
    </source>
</evidence>
<proteinExistence type="predicted"/>
<comment type="caution">
    <text evidence="11">The sequence shown here is derived from an EMBL/GenBank/DDBJ whole genome shotgun (WGS) entry which is preliminary data.</text>
</comment>
<evidence type="ECO:0000256" key="4">
    <source>
        <dbReference type="ARBA" id="ARBA00022679"/>
    </source>
</evidence>
<gene>
    <name evidence="11" type="ORF">GCM10010923_06000</name>
</gene>
<evidence type="ECO:0000256" key="2">
    <source>
        <dbReference type="ARBA" id="ARBA00012438"/>
    </source>
</evidence>
<evidence type="ECO:0000256" key="5">
    <source>
        <dbReference type="ARBA" id="ARBA00022741"/>
    </source>
</evidence>
<evidence type="ECO:0000256" key="7">
    <source>
        <dbReference type="ARBA" id="ARBA00022840"/>
    </source>
</evidence>
<dbReference type="Pfam" id="PF25487">
    <property type="entry name" value="ETR1_N"/>
    <property type="match status" value="1"/>
</dbReference>
<dbReference type="EMBL" id="BMID01000001">
    <property type="protein sequence ID" value="GGA00230.1"/>
    <property type="molecule type" value="Genomic_DNA"/>
</dbReference>
<organism evidence="11 12">
    <name type="scientific">Blastomonas marina</name>
    <dbReference type="NCBI Taxonomy" id="1867408"/>
    <lineage>
        <taxon>Bacteria</taxon>
        <taxon>Pseudomonadati</taxon>
        <taxon>Pseudomonadota</taxon>
        <taxon>Alphaproteobacteria</taxon>
        <taxon>Sphingomonadales</taxon>
        <taxon>Sphingomonadaceae</taxon>
        <taxon>Blastomonas</taxon>
    </lineage>
</organism>
<dbReference type="PANTHER" id="PTHR41523:SF8">
    <property type="entry name" value="ETHYLENE RESPONSE SENSOR PROTEIN"/>
    <property type="match status" value="1"/>
</dbReference>
<keyword evidence="9" id="KW-0472">Membrane</keyword>
<feature type="transmembrane region" description="Helical" evidence="9">
    <location>
        <begin position="22"/>
        <end position="48"/>
    </location>
</feature>
<sequence length="389" mass="43005">MRHIIEYGDYMPHGMCLLWQPWLVILWAGSDLLIFLSYMAIPLALITVLRQRKDVPHPGLVMLFASFILLCGFTHLAGIVTLWWPIYPWIGALKLATGIVSAITAVVLFRLVPTLVALPSPGQMGEANKQLQDEIAAHEATLATLEDQVEKRTEELQSLNANLAVQAREAVHRSGNLLSVVSSLASQSAKDSGTKEEFVATLLARLRALAKATTTIKRAENNASEQLETVVRDQLAPLIQVFPDRVAIEGPAIAVGSEAAQQIALALHELATNAQKYNLSETEDTRVSLSWKIVTYDADEDRFELEWHESLSEDSSERFGSGEHEGFGTKLLTRIVPVMLRGNAVREFRAREFCYRLDAPLTSVIANIDRGLEEAHAARLVDESFGLES</sequence>
<evidence type="ECO:0000259" key="10">
    <source>
        <dbReference type="SMART" id="SM00911"/>
    </source>
</evidence>
<feature type="transmembrane region" description="Helical" evidence="9">
    <location>
        <begin position="92"/>
        <end position="112"/>
    </location>
</feature>
<keyword evidence="5" id="KW-0547">Nucleotide-binding</keyword>
<dbReference type="RefSeq" id="WP_188641291.1">
    <property type="nucleotide sequence ID" value="NZ_BMID01000001.1"/>
</dbReference>
<dbReference type="Proteomes" id="UP000603317">
    <property type="component" value="Unassembled WGS sequence"/>
</dbReference>